<keyword evidence="4 5" id="KW-0472">Membrane</keyword>
<sequence>MRLSATKLQLLPGILFVVVIVGYGVVSAFVESVSGGTGVGESWTLEHYQRLIANDVFWESFIFSIKVTSISTLISLFIGVIIARTLYQCFISDYAKLLTWVPMLIPHFVAAYMVILLFSPSGWFSSIGYQLGLIEYQSQFPILVMDRAGIGIILAYIWKQVPFVVLMVLPVYYQLDKRYLEVARTLGSNKRQVFFTVEWPWLYPVVIEVGIILFAFIIAAFEIPYLLGSTFPKMLSVVTYQWFYEGSWSQRPLAMAAMSLLTVMILFVSFLALFLLQKSRYRMMKGL</sequence>
<dbReference type="InterPro" id="IPR035906">
    <property type="entry name" value="MetI-like_sf"/>
</dbReference>
<dbReference type="Pfam" id="PF00528">
    <property type="entry name" value="BPD_transp_1"/>
    <property type="match status" value="1"/>
</dbReference>
<dbReference type="Gene3D" id="1.10.3720.10">
    <property type="entry name" value="MetI-like"/>
    <property type="match status" value="1"/>
</dbReference>
<evidence type="ECO:0000256" key="4">
    <source>
        <dbReference type="ARBA" id="ARBA00023136"/>
    </source>
</evidence>
<comment type="similarity">
    <text evidence="5">Belongs to the binding-protein-dependent transport system permease family.</text>
</comment>
<dbReference type="AlphaFoldDB" id="A0A1E5G3G1"/>
<dbReference type="SUPFAM" id="SSF161098">
    <property type="entry name" value="MetI-like"/>
    <property type="match status" value="1"/>
</dbReference>
<feature type="transmembrane region" description="Helical" evidence="5">
    <location>
        <begin position="201"/>
        <end position="227"/>
    </location>
</feature>
<dbReference type="PROSITE" id="PS50928">
    <property type="entry name" value="ABC_TM1"/>
    <property type="match status" value="1"/>
</dbReference>
<feature type="transmembrane region" description="Helical" evidence="5">
    <location>
        <begin position="12"/>
        <end position="30"/>
    </location>
</feature>
<evidence type="ECO:0000259" key="6">
    <source>
        <dbReference type="PROSITE" id="PS50928"/>
    </source>
</evidence>
<dbReference type="InterPro" id="IPR052730">
    <property type="entry name" value="Sugar_ABC_transporter"/>
</dbReference>
<feature type="domain" description="ABC transmembrane type-1" evidence="6">
    <location>
        <begin position="57"/>
        <end position="272"/>
    </location>
</feature>
<feature type="transmembrane region" description="Helical" evidence="5">
    <location>
        <begin position="253"/>
        <end position="276"/>
    </location>
</feature>
<dbReference type="GO" id="GO:0055085">
    <property type="term" value="P:transmembrane transport"/>
    <property type="evidence" value="ECO:0007669"/>
    <property type="project" value="InterPro"/>
</dbReference>
<proteinExistence type="inferred from homology"/>
<dbReference type="Proteomes" id="UP000094296">
    <property type="component" value="Unassembled WGS sequence"/>
</dbReference>
<feature type="transmembrane region" description="Helical" evidence="5">
    <location>
        <begin position="148"/>
        <end position="173"/>
    </location>
</feature>
<keyword evidence="2 5" id="KW-0812">Transmembrane</keyword>
<dbReference type="EMBL" id="MIJE01000011">
    <property type="protein sequence ID" value="OEF97581.1"/>
    <property type="molecule type" value="Genomic_DNA"/>
</dbReference>
<keyword evidence="5" id="KW-0813">Transport</keyword>
<evidence type="ECO:0000313" key="8">
    <source>
        <dbReference type="Proteomes" id="UP000094296"/>
    </source>
</evidence>
<comment type="caution">
    <text evidence="7">The sequence shown here is derived from an EMBL/GenBank/DDBJ whole genome shotgun (WGS) entry which is preliminary data.</text>
</comment>
<feature type="transmembrane region" description="Helical" evidence="5">
    <location>
        <begin position="97"/>
        <end position="118"/>
    </location>
</feature>
<dbReference type="GO" id="GO:0005886">
    <property type="term" value="C:plasma membrane"/>
    <property type="evidence" value="ECO:0007669"/>
    <property type="project" value="UniProtKB-SubCell"/>
</dbReference>
<feature type="transmembrane region" description="Helical" evidence="5">
    <location>
        <begin position="61"/>
        <end position="85"/>
    </location>
</feature>
<evidence type="ECO:0000256" key="3">
    <source>
        <dbReference type="ARBA" id="ARBA00022989"/>
    </source>
</evidence>
<dbReference type="InterPro" id="IPR000515">
    <property type="entry name" value="MetI-like"/>
</dbReference>
<evidence type="ECO:0000256" key="5">
    <source>
        <dbReference type="RuleBase" id="RU363032"/>
    </source>
</evidence>
<accession>A0A1E5G3G1</accession>
<dbReference type="PANTHER" id="PTHR43759">
    <property type="entry name" value="TREHALOSE TRANSPORT SYSTEM PERMEASE PROTEIN SUGA"/>
    <property type="match status" value="1"/>
</dbReference>
<evidence type="ECO:0000256" key="2">
    <source>
        <dbReference type="ARBA" id="ARBA00022692"/>
    </source>
</evidence>
<evidence type="ECO:0000313" key="7">
    <source>
        <dbReference type="EMBL" id="OEF97581.1"/>
    </source>
</evidence>
<evidence type="ECO:0000256" key="1">
    <source>
        <dbReference type="ARBA" id="ARBA00004141"/>
    </source>
</evidence>
<reference evidence="7 8" key="1">
    <citation type="submission" date="2016-09" db="EMBL/GenBank/DDBJ databases">
        <title>Draft genome sequence for the type strain of Desulfuribacillus alkaliarsenatis AHT28, an obligately anaerobic, sulfidogenic bacterium isolated from Russian soda lake sediments.</title>
        <authorList>
            <person name="Abin C.A."/>
            <person name="Hollibaugh J.T."/>
        </authorList>
    </citation>
    <scope>NUCLEOTIDE SEQUENCE [LARGE SCALE GENOMIC DNA]</scope>
    <source>
        <strain evidence="7 8">AHT28</strain>
    </source>
</reference>
<protein>
    <recommendedName>
        <fullName evidence="6">ABC transmembrane type-1 domain-containing protein</fullName>
    </recommendedName>
</protein>
<keyword evidence="8" id="KW-1185">Reference proteome</keyword>
<dbReference type="PANTHER" id="PTHR43759:SF1">
    <property type="entry name" value="GLUCOSE IMPORT SYSTEM PERMEASE PROTEIN GLCT"/>
    <property type="match status" value="1"/>
</dbReference>
<keyword evidence="3 5" id="KW-1133">Transmembrane helix</keyword>
<organism evidence="7 8">
    <name type="scientific">Desulfuribacillus alkaliarsenatis</name>
    <dbReference type="NCBI Taxonomy" id="766136"/>
    <lineage>
        <taxon>Bacteria</taxon>
        <taxon>Bacillati</taxon>
        <taxon>Bacillota</taxon>
        <taxon>Desulfuribacillia</taxon>
        <taxon>Desulfuribacillales</taxon>
        <taxon>Desulfuribacillaceae</taxon>
        <taxon>Desulfuribacillus</taxon>
    </lineage>
</organism>
<gene>
    <name evidence="7" type="ORF">BHF68_04535</name>
</gene>
<dbReference type="CDD" id="cd06261">
    <property type="entry name" value="TM_PBP2"/>
    <property type="match status" value="1"/>
</dbReference>
<comment type="subcellular location">
    <subcellularLocation>
        <location evidence="5">Cell membrane</location>
        <topology evidence="5">Multi-pass membrane protein</topology>
    </subcellularLocation>
    <subcellularLocation>
        <location evidence="1">Membrane</location>
        <topology evidence="1">Multi-pass membrane protein</topology>
    </subcellularLocation>
</comment>
<dbReference type="STRING" id="766136.BHF68_04535"/>
<name>A0A1E5G3G1_9FIRM</name>